<evidence type="ECO:0000256" key="1">
    <source>
        <dbReference type="ARBA" id="ARBA00004141"/>
    </source>
</evidence>
<dbReference type="OrthoDB" id="10021397at2759"/>
<dbReference type="AlphaFoldDB" id="B6QP88"/>
<sequence>MCAIFSFCPSSLGGAPYKNLPFRQKLTSLGLKSALILASTLVCLILALQWGGSVYPWSDSRVWGCFLGFGLLLALFGYMQYHQKDEYVIAASTPTNAGLNLIRSQCLVPLRVLSQRSVLLGCIFSCLLQGAMMTQTYYLPFYFQAVRGTDAQTSGFSILPYGVTISIATLISGTLVTLSGFYVPFMWVGSGIFVAGSGLLYTLSRSSPFAKWFGYQVFTGTGYGVMVVLAAADIPLGSTLVILAQCLGGSIGLAIAENVFRNALHTHLLALQGVDVPAVEAAGGAELQNVVPVELLGPVRDAFRVAVSDAFLVAVGLGGVAFLAFVGMERKRIIAKGG</sequence>
<feature type="transmembrane region" description="Helical" evidence="5">
    <location>
        <begin position="302"/>
        <end position="326"/>
    </location>
</feature>
<keyword evidence="3 5" id="KW-1133">Transmembrane helix</keyword>
<evidence type="ECO:0000256" key="4">
    <source>
        <dbReference type="ARBA" id="ARBA00023136"/>
    </source>
</evidence>
<feature type="transmembrane region" description="Helical" evidence="5">
    <location>
        <begin position="209"/>
        <end position="232"/>
    </location>
</feature>
<evidence type="ECO:0000256" key="3">
    <source>
        <dbReference type="ARBA" id="ARBA00022989"/>
    </source>
</evidence>
<evidence type="ECO:0000313" key="6">
    <source>
        <dbReference type="EMBL" id="EEA20949.1"/>
    </source>
</evidence>
<dbReference type="PANTHER" id="PTHR23501:SF198">
    <property type="entry name" value="AZOLE RESISTANCE PROTEIN 1-RELATED"/>
    <property type="match status" value="1"/>
</dbReference>
<feature type="transmembrane region" description="Helical" evidence="5">
    <location>
        <begin position="185"/>
        <end position="203"/>
    </location>
</feature>
<evidence type="ECO:0008006" key="8">
    <source>
        <dbReference type="Google" id="ProtNLM"/>
    </source>
</evidence>
<gene>
    <name evidence="6" type="ORF">PMAA_047610</name>
</gene>
<dbReference type="EMBL" id="DS995904">
    <property type="protein sequence ID" value="EEA20949.1"/>
    <property type="molecule type" value="Genomic_DNA"/>
</dbReference>
<dbReference type="GO" id="GO:0022857">
    <property type="term" value="F:transmembrane transporter activity"/>
    <property type="evidence" value="ECO:0007669"/>
    <property type="project" value="TreeGrafter"/>
</dbReference>
<dbReference type="SUPFAM" id="SSF103473">
    <property type="entry name" value="MFS general substrate transporter"/>
    <property type="match status" value="1"/>
</dbReference>
<feature type="transmembrane region" description="Helical" evidence="5">
    <location>
        <begin position="158"/>
        <end position="178"/>
    </location>
</feature>
<feature type="transmembrane region" description="Helical" evidence="5">
    <location>
        <begin position="60"/>
        <end position="79"/>
    </location>
</feature>
<evidence type="ECO:0000256" key="2">
    <source>
        <dbReference type="ARBA" id="ARBA00022692"/>
    </source>
</evidence>
<dbReference type="GO" id="GO:0005886">
    <property type="term" value="C:plasma membrane"/>
    <property type="evidence" value="ECO:0007669"/>
    <property type="project" value="TreeGrafter"/>
</dbReference>
<organism evidence="6 7">
    <name type="scientific">Talaromyces marneffei (strain ATCC 18224 / CBS 334.59 / QM 7333)</name>
    <name type="common">Penicillium marneffei</name>
    <dbReference type="NCBI Taxonomy" id="441960"/>
    <lineage>
        <taxon>Eukaryota</taxon>
        <taxon>Fungi</taxon>
        <taxon>Dikarya</taxon>
        <taxon>Ascomycota</taxon>
        <taxon>Pezizomycotina</taxon>
        <taxon>Eurotiomycetes</taxon>
        <taxon>Eurotiomycetidae</taxon>
        <taxon>Eurotiales</taxon>
        <taxon>Trichocomaceae</taxon>
        <taxon>Talaromyces</taxon>
        <taxon>Talaromyces sect. Talaromyces</taxon>
    </lineage>
</organism>
<evidence type="ECO:0000313" key="7">
    <source>
        <dbReference type="Proteomes" id="UP000001294"/>
    </source>
</evidence>
<name>B6QP88_TALMQ</name>
<protein>
    <recommendedName>
        <fullName evidence="8">HC-toxin efflux carrier TOXA</fullName>
    </recommendedName>
</protein>
<feature type="transmembrane region" description="Helical" evidence="5">
    <location>
        <begin position="29"/>
        <end position="48"/>
    </location>
</feature>
<dbReference type="Proteomes" id="UP000001294">
    <property type="component" value="Unassembled WGS sequence"/>
</dbReference>
<dbReference type="HOGENOM" id="CLU_000960_8_0_1"/>
<dbReference type="VEuPathDB" id="FungiDB:PMAA_047610"/>
<keyword evidence="7" id="KW-1185">Reference proteome</keyword>
<feature type="transmembrane region" description="Helical" evidence="5">
    <location>
        <begin position="118"/>
        <end position="138"/>
    </location>
</feature>
<dbReference type="InterPro" id="IPR036259">
    <property type="entry name" value="MFS_trans_sf"/>
</dbReference>
<keyword evidence="4 5" id="KW-0472">Membrane</keyword>
<keyword evidence="2 5" id="KW-0812">Transmembrane</keyword>
<feature type="transmembrane region" description="Helical" evidence="5">
    <location>
        <begin position="239"/>
        <end position="256"/>
    </location>
</feature>
<reference evidence="7" key="1">
    <citation type="journal article" date="2015" name="Genome Announc.">
        <title>Genome sequence of the AIDS-associated pathogen Penicillium marneffei (ATCC18224) and its near taxonomic relative Talaromyces stipitatus (ATCC10500).</title>
        <authorList>
            <person name="Nierman W.C."/>
            <person name="Fedorova-Abrams N.D."/>
            <person name="Andrianopoulos A."/>
        </authorList>
    </citation>
    <scope>NUCLEOTIDE SEQUENCE [LARGE SCALE GENOMIC DNA]</scope>
    <source>
        <strain evidence="7">ATCC 18224 / CBS 334.59 / QM 7333</strain>
    </source>
</reference>
<proteinExistence type="predicted"/>
<comment type="subcellular location">
    <subcellularLocation>
        <location evidence="1">Membrane</location>
        <topology evidence="1">Multi-pass membrane protein</topology>
    </subcellularLocation>
</comment>
<dbReference type="PhylomeDB" id="B6QP88"/>
<evidence type="ECO:0000256" key="5">
    <source>
        <dbReference type="SAM" id="Phobius"/>
    </source>
</evidence>
<dbReference type="PANTHER" id="PTHR23501">
    <property type="entry name" value="MAJOR FACILITATOR SUPERFAMILY"/>
    <property type="match status" value="1"/>
</dbReference>
<accession>B6QP88</accession>